<dbReference type="PANTHER" id="PTHR46268:SF15">
    <property type="entry name" value="UNIVERSAL STRESS PROTEIN HP_0031"/>
    <property type="match status" value="1"/>
</dbReference>
<gene>
    <name evidence="3" type="primary">uspA</name>
    <name evidence="3" type="ORF">DOFOFD_09065</name>
</gene>
<dbReference type="SUPFAM" id="SSF52402">
    <property type="entry name" value="Adenine nucleotide alpha hydrolases-like"/>
    <property type="match status" value="2"/>
</dbReference>
<dbReference type="PANTHER" id="PTHR46268">
    <property type="entry name" value="STRESS RESPONSE PROTEIN NHAX"/>
    <property type="match status" value="1"/>
</dbReference>
<dbReference type="Gene3D" id="3.40.50.12370">
    <property type="match status" value="1"/>
</dbReference>
<comment type="caution">
    <text evidence="3">The sequence shown here is derived from an EMBL/GenBank/DDBJ whole genome shotgun (WGS) entry which is preliminary data.</text>
</comment>
<organism evidence="3 4">
    <name type="scientific">Sorlinia euscelidii</name>
    <dbReference type="NCBI Taxonomy" id="3081148"/>
    <lineage>
        <taxon>Bacteria</taxon>
        <taxon>Pseudomonadati</taxon>
        <taxon>Pseudomonadota</taxon>
        <taxon>Alphaproteobacteria</taxon>
        <taxon>Acetobacterales</taxon>
        <taxon>Acetobacteraceae</taxon>
        <taxon>Sorlinia</taxon>
    </lineage>
</organism>
<evidence type="ECO:0000259" key="2">
    <source>
        <dbReference type="Pfam" id="PF00582"/>
    </source>
</evidence>
<sequence>MDSVKDILVPLYDSDHLDSVLATAFIQAQRFHAHISAVFVSDDPNEAAAFAGEGLSGALIQDMVDAAEHEGQRQTLKTRLNFNMFLERHHIAQISRNHMGEENSETRTASLEFSEPPANEAIIWRARLSDVTIVPFLGKQENPKASEVIHGVLFESGHALVIAPPTPPKSAGSRICIGWNGTPECARALEASMKWLRHAEEVTILTSDEYQRRGPTSADVQSYLKLHGITAPIHQFAAIDRNVGEGMLRACREVNADMLTMGAYSHSRLRQMILGGVTRHILEEGHLTVLMSR</sequence>
<feature type="domain" description="UspA" evidence="2">
    <location>
        <begin position="223"/>
        <end position="292"/>
    </location>
</feature>
<name>A0ABU7U2T2_9PROT</name>
<comment type="similarity">
    <text evidence="1">Belongs to the universal stress protein A family.</text>
</comment>
<proteinExistence type="inferred from homology"/>
<dbReference type="InterPro" id="IPR006016">
    <property type="entry name" value="UspA"/>
</dbReference>
<dbReference type="Proteomes" id="UP001312908">
    <property type="component" value="Unassembled WGS sequence"/>
</dbReference>
<evidence type="ECO:0000313" key="4">
    <source>
        <dbReference type="Proteomes" id="UP001312908"/>
    </source>
</evidence>
<dbReference type="RefSeq" id="WP_394820010.1">
    <property type="nucleotide sequence ID" value="NZ_JAWJZY010000003.1"/>
</dbReference>
<dbReference type="Pfam" id="PF00582">
    <property type="entry name" value="Usp"/>
    <property type="match status" value="1"/>
</dbReference>
<dbReference type="CDD" id="cd00293">
    <property type="entry name" value="USP-like"/>
    <property type="match status" value="1"/>
</dbReference>
<keyword evidence="4" id="KW-1185">Reference proteome</keyword>
<protein>
    <submittedName>
        <fullName evidence="3">Universal stress protein UspA</fullName>
    </submittedName>
</protein>
<evidence type="ECO:0000313" key="3">
    <source>
        <dbReference type="EMBL" id="MEE8659162.1"/>
    </source>
</evidence>
<accession>A0ABU7U2T2</accession>
<evidence type="ECO:0000256" key="1">
    <source>
        <dbReference type="ARBA" id="ARBA00008791"/>
    </source>
</evidence>
<dbReference type="EMBL" id="JAWJZY010000003">
    <property type="protein sequence ID" value="MEE8659162.1"/>
    <property type="molecule type" value="Genomic_DNA"/>
</dbReference>
<reference evidence="3 4" key="1">
    <citation type="submission" date="2023-10" db="EMBL/GenBank/DDBJ databases">
        <title>Sorlinia euscelidii gen. nov., sp. nov., an acetic acid bacteria isolated from the gut of Euscelidius variegatus emitter.</title>
        <authorList>
            <person name="Michoud G."/>
            <person name="Marasco R."/>
            <person name="Seferji K."/>
            <person name="Gonella E."/>
            <person name="Garuglieri E."/>
            <person name="Alma A."/>
            <person name="Mapelli F."/>
            <person name="Borin S."/>
            <person name="Daffonchio D."/>
            <person name="Crotti E."/>
        </authorList>
    </citation>
    <scope>NUCLEOTIDE SEQUENCE [LARGE SCALE GENOMIC DNA]</scope>
    <source>
        <strain evidence="3 4">EV16P</strain>
    </source>
</reference>